<dbReference type="GO" id="GO:0004674">
    <property type="term" value="F:protein serine/threonine kinase activity"/>
    <property type="evidence" value="ECO:0007669"/>
    <property type="project" value="UniProtKB-KW"/>
</dbReference>
<keyword evidence="1" id="KW-0723">Serine/threonine-protein kinase</keyword>
<keyword evidence="2" id="KW-0808">Transferase</keyword>
<evidence type="ECO:0000256" key="3">
    <source>
        <dbReference type="ARBA" id="ARBA00022741"/>
    </source>
</evidence>
<gene>
    <name evidence="8" type="ORF">CTI12_AA555870</name>
</gene>
<dbReference type="PROSITE" id="PS50011">
    <property type="entry name" value="PROTEIN_KINASE_DOM"/>
    <property type="match status" value="1"/>
</dbReference>
<dbReference type="InterPro" id="IPR000719">
    <property type="entry name" value="Prot_kinase_dom"/>
</dbReference>
<sequence length="382" mass="44309">MASLMKGFEHLEIQLEEIKSATNNFNEENVIGRGGFGKVFKGELSHSHSKGKSMVALKRLDRRHGQGDAEFYKEVRMLSCYRHENIISLLGFSCGRDEMILVYEYASRGSLDVLFEVLSGKLCFETRNGRLKILVPMWRQSYEEKQLSGIVFQGLMEQMNPDSLETFADIAYQCLKRFREERPAMSLVVEKLQESLALQKNEEIPRRMPKKYEEIVKAALPPLNYRSLNELKVLLKKGFHINEGKTILVPMWRQSYEEKQLSGIVFQGLMEQMNPDSLETFADIAYQCLKRFREERPAMSLVVEKLQESLALQKNEEIPRRMPKKYEEIVKAALPPLNYRSLNELKVLLKKGFHINEGKTPYGLKDDENAHDHDMQMQVTFS</sequence>
<organism evidence="8 9">
    <name type="scientific">Artemisia annua</name>
    <name type="common">Sweet wormwood</name>
    <dbReference type="NCBI Taxonomy" id="35608"/>
    <lineage>
        <taxon>Eukaryota</taxon>
        <taxon>Viridiplantae</taxon>
        <taxon>Streptophyta</taxon>
        <taxon>Embryophyta</taxon>
        <taxon>Tracheophyta</taxon>
        <taxon>Spermatophyta</taxon>
        <taxon>Magnoliopsida</taxon>
        <taxon>eudicotyledons</taxon>
        <taxon>Gunneridae</taxon>
        <taxon>Pentapetalae</taxon>
        <taxon>asterids</taxon>
        <taxon>campanulids</taxon>
        <taxon>Asterales</taxon>
        <taxon>Asteraceae</taxon>
        <taxon>Asteroideae</taxon>
        <taxon>Anthemideae</taxon>
        <taxon>Artemisiinae</taxon>
        <taxon>Artemisia</taxon>
    </lineage>
</organism>
<dbReference type="GO" id="GO:0004714">
    <property type="term" value="F:transmembrane receptor protein tyrosine kinase activity"/>
    <property type="evidence" value="ECO:0007669"/>
    <property type="project" value="InterPro"/>
</dbReference>
<dbReference type="STRING" id="35608.A0A2U1KX53"/>
<evidence type="ECO:0000313" key="8">
    <source>
        <dbReference type="EMBL" id="PWA41313.1"/>
    </source>
</evidence>
<dbReference type="AlphaFoldDB" id="A0A2U1KX53"/>
<dbReference type="GO" id="GO:0005524">
    <property type="term" value="F:ATP binding"/>
    <property type="evidence" value="ECO:0007669"/>
    <property type="project" value="UniProtKB-UniRule"/>
</dbReference>
<dbReference type="Proteomes" id="UP000245207">
    <property type="component" value="Unassembled WGS sequence"/>
</dbReference>
<proteinExistence type="predicted"/>
<dbReference type="InterPro" id="IPR011009">
    <property type="entry name" value="Kinase-like_dom_sf"/>
</dbReference>
<accession>A0A2U1KX53</accession>
<comment type="caution">
    <text evidence="8">The sequence shown here is derived from an EMBL/GenBank/DDBJ whole genome shotgun (WGS) entry which is preliminary data.</text>
</comment>
<evidence type="ECO:0000256" key="6">
    <source>
        <dbReference type="PROSITE-ProRule" id="PRU10141"/>
    </source>
</evidence>
<evidence type="ECO:0000313" key="9">
    <source>
        <dbReference type="Proteomes" id="UP000245207"/>
    </source>
</evidence>
<name>A0A2U1KX53_ARTAN</name>
<keyword evidence="9" id="KW-1185">Reference proteome</keyword>
<evidence type="ECO:0000256" key="5">
    <source>
        <dbReference type="ARBA" id="ARBA00022840"/>
    </source>
</evidence>
<dbReference type="PROSITE" id="PS00107">
    <property type="entry name" value="PROTEIN_KINASE_ATP"/>
    <property type="match status" value="1"/>
</dbReference>
<feature type="binding site" evidence="6">
    <location>
        <position position="58"/>
    </location>
    <ligand>
        <name>ATP</name>
        <dbReference type="ChEBI" id="CHEBI:30616"/>
    </ligand>
</feature>
<dbReference type="PANTHER" id="PTHR27003">
    <property type="entry name" value="OS07G0166700 PROTEIN"/>
    <property type="match status" value="1"/>
</dbReference>
<evidence type="ECO:0000256" key="4">
    <source>
        <dbReference type="ARBA" id="ARBA00022777"/>
    </source>
</evidence>
<keyword evidence="3 6" id="KW-0547">Nucleotide-binding</keyword>
<evidence type="ECO:0000259" key="7">
    <source>
        <dbReference type="PROSITE" id="PS50011"/>
    </source>
</evidence>
<dbReference type="GO" id="GO:0009506">
    <property type="term" value="C:plasmodesma"/>
    <property type="evidence" value="ECO:0007669"/>
    <property type="project" value="TreeGrafter"/>
</dbReference>
<dbReference type="OrthoDB" id="4062651at2759"/>
<dbReference type="SUPFAM" id="SSF56112">
    <property type="entry name" value="Protein kinase-like (PK-like)"/>
    <property type="match status" value="1"/>
</dbReference>
<dbReference type="InterPro" id="IPR045272">
    <property type="entry name" value="ANXUR1/2-like"/>
</dbReference>
<dbReference type="GO" id="GO:0005886">
    <property type="term" value="C:plasma membrane"/>
    <property type="evidence" value="ECO:0007669"/>
    <property type="project" value="TreeGrafter"/>
</dbReference>
<dbReference type="EMBL" id="PKPP01013169">
    <property type="protein sequence ID" value="PWA41313.1"/>
    <property type="molecule type" value="Genomic_DNA"/>
</dbReference>
<reference evidence="8 9" key="1">
    <citation type="journal article" date="2018" name="Mol. Plant">
        <title>The genome of Artemisia annua provides insight into the evolution of Asteraceae family and artemisinin biosynthesis.</title>
        <authorList>
            <person name="Shen Q."/>
            <person name="Zhang L."/>
            <person name="Liao Z."/>
            <person name="Wang S."/>
            <person name="Yan T."/>
            <person name="Shi P."/>
            <person name="Liu M."/>
            <person name="Fu X."/>
            <person name="Pan Q."/>
            <person name="Wang Y."/>
            <person name="Lv Z."/>
            <person name="Lu X."/>
            <person name="Zhang F."/>
            <person name="Jiang W."/>
            <person name="Ma Y."/>
            <person name="Chen M."/>
            <person name="Hao X."/>
            <person name="Li L."/>
            <person name="Tang Y."/>
            <person name="Lv G."/>
            <person name="Zhou Y."/>
            <person name="Sun X."/>
            <person name="Brodelius P.E."/>
            <person name="Rose J.K.C."/>
            <person name="Tang K."/>
        </authorList>
    </citation>
    <scope>NUCLEOTIDE SEQUENCE [LARGE SCALE GENOMIC DNA]</scope>
    <source>
        <strain evidence="9">cv. Huhao1</strain>
        <tissue evidence="8">Leaf</tissue>
    </source>
</reference>
<dbReference type="Gene3D" id="3.30.200.20">
    <property type="entry name" value="Phosphorylase Kinase, domain 1"/>
    <property type="match status" value="1"/>
</dbReference>
<dbReference type="InterPro" id="IPR017441">
    <property type="entry name" value="Protein_kinase_ATP_BS"/>
</dbReference>
<protein>
    <submittedName>
        <fullName evidence="8">Phloem protein 2-like protein</fullName>
    </submittedName>
</protein>
<dbReference type="FunFam" id="3.30.200.20:FF:000039">
    <property type="entry name" value="receptor-like protein kinase FERONIA"/>
    <property type="match status" value="1"/>
</dbReference>
<dbReference type="Pfam" id="PF07714">
    <property type="entry name" value="PK_Tyr_Ser-Thr"/>
    <property type="match status" value="1"/>
</dbReference>
<evidence type="ECO:0000256" key="2">
    <source>
        <dbReference type="ARBA" id="ARBA00022679"/>
    </source>
</evidence>
<dbReference type="PANTHER" id="PTHR27003:SF338">
    <property type="entry name" value="TYROSINE-PROTEIN KINASE, NON-RECEPTOR JAK_TYK2-RELATED"/>
    <property type="match status" value="1"/>
</dbReference>
<keyword evidence="4" id="KW-0418">Kinase</keyword>
<feature type="domain" description="Protein kinase" evidence="7">
    <location>
        <begin position="25"/>
        <end position="382"/>
    </location>
</feature>
<dbReference type="InterPro" id="IPR001245">
    <property type="entry name" value="Ser-Thr/Tyr_kinase_cat_dom"/>
</dbReference>
<dbReference type="Gene3D" id="1.10.510.10">
    <property type="entry name" value="Transferase(Phosphotransferase) domain 1"/>
    <property type="match status" value="2"/>
</dbReference>
<evidence type="ECO:0000256" key="1">
    <source>
        <dbReference type="ARBA" id="ARBA00022527"/>
    </source>
</evidence>
<keyword evidence="5 6" id="KW-0067">ATP-binding</keyword>